<gene>
    <name evidence="3" type="ORF">SAMN05216266_103327</name>
</gene>
<dbReference type="InterPro" id="IPR005506">
    <property type="entry name" value="DUF312_ALF"/>
</dbReference>
<dbReference type="RefSeq" id="WP_143101789.1">
    <property type="nucleotide sequence ID" value="NZ_FOKG01000003.1"/>
</dbReference>
<dbReference type="STRING" id="490629.SAMN05216266_103327"/>
<feature type="region of interest" description="Disordered" evidence="2">
    <location>
        <begin position="438"/>
        <end position="504"/>
    </location>
</feature>
<evidence type="ECO:0008006" key="5">
    <source>
        <dbReference type="Google" id="ProtNLM"/>
    </source>
</evidence>
<dbReference type="EMBL" id="FOKG01000003">
    <property type="protein sequence ID" value="SFB02084.1"/>
    <property type="molecule type" value="Genomic_DNA"/>
</dbReference>
<evidence type="ECO:0000256" key="2">
    <source>
        <dbReference type="SAM" id="MobiDB-lite"/>
    </source>
</evidence>
<evidence type="ECO:0000313" key="3">
    <source>
        <dbReference type="EMBL" id="SFB02084.1"/>
    </source>
</evidence>
<feature type="compositionally biased region" description="Basic and acidic residues" evidence="2">
    <location>
        <begin position="438"/>
        <end position="449"/>
    </location>
</feature>
<dbReference type="Pfam" id="PF03752">
    <property type="entry name" value="ALF"/>
    <property type="match status" value="4"/>
</dbReference>
<feature type="compositionally biased region" description="Low complexity" evidence="2">
    <location>
        <begin position="459"/>
        <end position="489"/>
    </location>
</feature>
<feature type="compositionally biased region" description="Basic and acidic residues" evidence="2">
    <location>
        <begin position="101"/>
        <end position="111"/>
    </location>
</feature>
<dbReference type="Proteomes" id="UP000243799">
    <property type="component" value="Unassembled WGS sequence"/>
</dbReference>
<proteinExistence type="predicted"/>
<feature type="coiled-coil region" evidence="1">
    <location>
        <begin position="120"/>
        <end position="176"/>
    </location>
</feature>
<evidence type="ECO:0000313" key="4">
    <source>
        <dbReference type="Proteomes" id="UP000243799"/>
    </source>
</evidence>
<name>A0A1I0XMG4_9PSEU</name>
<accession>A0A1I0XMG4</accession>
<protein>
    <recommendedName>
        <fullName evidence="5">Methyl-accepting transducer domain-containing protein</fullName>
    </recommendedName>
</protein>
<dbReference type="AlphaFoldDB" id="A0A1I0XMG4"/>
<feature type="region of interest" description="Disordered" evidence="2">
    <location>
        <begin position="71"/>
        <end position="111"/>
    </location>
</feature>
<organism evidence="3 4">
    <name type="scientific">Amycolatopsis marina</name>
    <dbReference type="NCBI Taxonomy" id="490629"/>
    <lineage>
        <taxon>Bacteria</taxon>
        <taxon>Bacillati</taxon>
        <taxon>Actinomycetota</taxon>
        <taxon>Actinomycetes</taxon>
        <taxon>Pseudonocardiales</taxon>
        <taxon>Pseudonocardiaceae</taxon>
        <taxon>Amycolatopsis</taxon>
    </lineage>
</organism>
<feature type="compositionally biased region" description="Low complexity" evidence="2">
    <location>
        <begin position="80"/>
        <end position="100"/>
    </location>
</feature>
<evidence type="ECO:0000256" key="1">
    <source>
        <dbReference type="SAM" id="Coils"/>
    </source>
</evidence>
<dbReference type="PANTHER" id="PTHR23242:SF9">
    <property type="entry name" value="TRANSCRIPTION FACTOR HOXA13"/>
    <property type="match status" value="1"/>
</dbReference>
<reference evidence="4" key="1">
    <citation type="submission" date="2016-10" db="EMBL/GenBank/DDBJ databases">
        <authorList>
            <person name="Varghese N."/>
            <person name="Submissions S."/>
        </authorList>
    </citation>
    <scope>NUCLEOTIDE SEQUENCE [LARGE SCALE GENOMIC DNA]</scope>
    <source>
        <strain evidence="4">CGMCC 4.3568</strain>
    </source>
</reference>
<dbReference type="OrthoDB" id="582519at2"/>
<keyword evidence="1" id="KW-0175">Coiled coil</keyword>
<dbReference type="PANTHER" id="PTHR23242">
    <property type="entry name" value="TRANSCRIPTION FACTOR HOXA13"/>
    <property type="match status" value="1"/>
</dbReference>
<keyword evidence="4" id="KW-1185">Reference proteome</keyword>
<sequence length="816" mass="85859">MGEAACAAGDAARAAISAGSNAAAAGQAAYEAGSHAAAAGAQADRARAAAARAERAAARATRAANAADALAREAERAANEAHAAANRAANHAEAAAQAADDAAKHAGDADRAADAAAAHAAAAKEAAQEATAAAAQAQKVEQAARAAEAERLATQTEEAVEAAKELRTEYDNLKSDIAWDTEEAARRDEEARRLLAEACEPGTPETTVVAKGRRVAMRILTTGGPWSQGAAETALIGTEAQVVQFVRTELTLATEQDDHARVAHIAATGTPEALADAAEAALSGTPEQIRTFLRTQNYEGREHDDRIAILQLLNDAGPAVRDAANAALDGTTADQREFLRTGQYVAREHDERIAVLQALSSGGPEVKAAAQIALEGPPELLSEFLRVEKHRAIQRDQAAASHVATVQRYVAQAAQSAATANENAAVAAQNAAIARKAADEAARHAERARQSANEAQGYANQARSSAQQAQEYANQAAESARQARTAAATAREDARQAANSATHAARSAASARAFAAQAADAAAQARASAEAAGKDAAEAAKAVSEAVEIFLRLHREEEAQRRLDESNGKPLRSVVRQYDNGTRALFVDGECFVNGVAIPFQGVGLPECERLARNFDSWLAGDGSYYSQSGPANEHDLPALYLRAYCETAPEDCSTELRGQLAQVPGLVVAVQELGGEGALFRTLLRRANKLLKGGVTSINPLLPGRSGSALQGWSSRTFQVSSAKISLTKERMTHILERHHPSYWNGSWKSQQSFFNGKVTVKEVEDVISQSINQHSKKIIDAGVDGDLSRLVSTVNGREYIMSISRGKIVQFYPL</sequence>